<evidence type="ECO:0000256" key="1">
    <source>
        <dbReference type="SAM" id="SignalP"/>
    </source>
</evidence>
<name>A0ABW3H3N3_9SPHN</name>
<dbReference type="EMBL" id="JBHTJG010000002">
    <property type="protein sequence ID" value="MFD0946070.1"/>
    <property type="molecule type" value="Genomic_DNA"/>
</dbReference>
<feature type="chain" id="PRO_5045576200" description="Lipoprotein" evidence="1">
    <location>
        <begin position="18"/>
        <end position="112"/>
    </location>
</feature>
<comment type="caution">
    <text evidence="2">The sequence shown here is derived from an EMBL/GenBank/DDBJ whole genome shotgun (WGS) entry which is preliminary data.</text>
</comment>
<evidence type="ECO:0000313" key="3">
    <source>
        <dbReference type="Proteomes" id="UP001596977"/>
    </source>
</evidence>
<evidence type="ECO:0008006" key="4">
    <source>
        <dbReference type="Google" id="ProtNLM"/>
    </source>
</evidence>
<keyword evidence="3" id="KW-1185">Reference proteome</keyword>
<evidence type="ECO:0000313" key="2">
    <source>
        <dbReference type="EMBL" id="MFD0946070.1"/>
    </source>
</evidence>
<protein>
    <recommendedName>
        <fullName evidence="4">Lipoprotein</fullName>
    </recommendedName>
</protein>
<sequence>MPVSVLLAAALAAPACAFHDERGVLIASPNATPQFEAAGKPWFENGDRIAIEGGSFAKFGLPRQLAPAELEALADRNGVPVFVEAGDYSAEHDVIYVMVRSADCSFQPYARE</sequence>
<proteinExistence type="predicted"/>
<dbReference type="RefSeq" id="WP_264943138.1">
    <property type="nucleotide sequence ID" value="NZ_JAPDRA010000002.1"/>
</dbReference>
<reference evidence="3" key="1">
    <citation type="journal article" date="2019" name="Int. J. Syst. Evol. Microbiol.">
        <title>The Global Catalogue of Microorganisms (GCM) 10K type strain sequencing project: providing services to taxonomists for standard genome sequencing and annotation.</title>
        <authorList>
            <consortium name="The Broad Institute Genomics Platform"/>
            <consortium name="The Broad Institute Genome Sequencing Center for Infectious Disease"/>
            <person name="Wu L."/>
            <person name="Ma J."/>
        </authorList>
    </citation>
    <scope>NUCLEOTIDE SEQUENCE [LARGE SCALE GENOMIC DNA]</scope>
    <source>
        <strain evidence="3">CCUG 62982</strain>
    </source>
</reference>
<gene>
    <name evidence="2" type="ORF">ACFQ1E_06955</name>
</gene>
<dbReference type="Proteomes" id="UP001596977">
    <property type="component" value="Unassembled WGS sequence"/>
</dbReference>
<accession>A0ABW3H3N3</accession>
<feature type="signal peptide" evidence="1">
    <location>
        <begin position="1"/>
        <end position="17"/>
    </location>
</feature>
<keyword evidence="1" id="KW-0732">Signal</keyword>
<organism evidence="2 3">
    <name type="scientific">Sphingomonas canadensis</name>
    <dbReference type="NCBI Taxonomy" id="1219257"/>
    <lineage>
        <taxon>Bacteria</taxon>
        <taxon>Pseudomonadati</taxon>
        <taxon>Pseudomonadota</taxon>
        <taxon>Alphaproteobacteria</taxon>
        <taxon>Sphingomonadales</taxon>
        <taxon>Sphingomonadaceae</taxon>
        <taxon>Sphingomonas</taxon>
    </lineage>
</organism>